<keyword evidence="1" id="KW-0812">Transmembrane</keyword>
<proteinExistence type="predicted"/>
<comment type="caution">
    <text evidence="2">The sequence shown here is derived from an EMBL/GenBank/DDBJ whole genome shotgun (WGS) entry which is preliminary data.</text>
</comment>
<evidence type="ECO:0008006" key="4">
    <source>
        <dbReference type="Google" id="ProtNLM"/>
    </source>
</evidence>
<feature type="transmembrane region" description="Helical" evidence="1">
    <location>
        <begin position="217"/>
        <end position="237"/>
    </location>
</feature>
<keyword evidence="1" id="KW-1133">Transmembrane helix</keyword>
<dbReference type="Proteomes" id="UP001642540">
    <property type="component" value="Unassembled WGS sequence"/>
</dbReference>
<keyword evidence="1" id="KW-0472">Membrane</keyword>
<feature type="transmembrane region" description="Helical" evidence="1">
    <location>
        <begin position="304"/>
        <end position="326"/>
    </location>
</feature>
<feature type="transmembrane region" description="Helical" evidence="1">
    <location>
        <begin position="47"/>
        <end position="71"/>
    </location>
</feature>
<evidence type="ECO:0000313" key="3">
    <source>
        <dbReference type="Proteomes" id="UP001642540"/>
    </source>
</evidence>
<feature type="transmembrane region" description="Helical" evidence="1">
    <location>
        <begin position="149"/>
        <end position="173"/>
    </location>
</feature>
<evidence type="ECO:0000256" key="1">
    <source>
        <dbReference type="SAM" id="Phobius"/>
    </source>
</evidence>
<evidence type="ECO:0000313" key="2">
    <source>
        <dbReference type="EMBL" id="CAL8129196.1"/>
    </source>
</evidence>
<dbReference type="EMBL" id="CAXLJM020000076">
    <property type="protein sequence ID" value="CAL8129196.1"/>
    <property type="molecule type" value="Genomic_DNA"/>
</dbReference>
<protein>
    <recommendedName>
        <fullName evidence="4">Odorant receptor</fullName>
    </recommendedName>
</protein>
<reference evidence="2 3" key="1">
    <citation type="submission" date="2024-08" db="EMBL/GenBank/DDBJ databases">
        <authorList>
            <person name="Cucini C."/>
            <person name="Frati F."/>
        </authorList>
    </citation>
    <scope>NUCLEOTIDE SEQUENCE [LARGE SCALE GENOMIC DNA]</scope>
</reference>
<accession>A0ABP1RJK4</accession>
<gene>
    <name evidence="2" type="ORF">ODALV1_LOCUS22959</name>
</gene>
<organism evidence="2 3">
    <name type="scientific">Orchesella dallaii</name>
    <dbReference type="NCBI Taxonomy" id="48710"/>
    <lineage>
        <taxon>Eukaryota</taxon>
        <taxon>Metazoa</taxon>
        <taxon>Ecdysozoa</taxon>
        <taxon>Arthropoda</taxon>
        <taxon>Hexapoda</taxon>
        <taxon>Collembola</taxon>
        <taxon>Entomobryomorpha</taxon>
        <taxon>Entomobryoidea</taxon>
        <taxon>Orchesellidae</taxon>
        <taxon>Orchesellinae</taxon>
        <taxon>Orchesella</taxon>
    </lineage>
</organism>
<keyword evidence="3" id="KW-1185">Reference proteome</keyword>
<feature type="transmembrane region" description="Helical" evidence="1">
    <location>
        <begin position="273"/>
        <end position="292"/>
    </location>
</feature>
<name>A0ABP1RJK4_9HEXA</name>
<feature type="transmembrane region" description="Helical" evidence="1">
    <location>
        <begin position="77"/>
        <end position="96"/>
    </location>
</feature>
<sequence length="405" mass="46337">MASPLLLKCFSLHQSLIFPYFPHRISWSSPTKQWKFESNVQNLIPFYFIYSLSFLLIYSSSLLVICSALWLHPGLFHAEQIIVAIFVIVVLLLTLVEEVPLVIYGSELIEAINAYIPLDNQLSPQPRNPQKGSLFGEIRKLLRKESFDAAGIILNILIVVEFIVFVPLPIFLVHLDLDPIHLGIIALFPGEYFKWARSIQIPVKIIRHIVTWVGCEIMGRSIRVLIALPLGGLTLFQRVFRKILNQVDLYQGAFQFFMQLHITFAIMNRTLKLIFTMYLSTACICFVVSMVINIKGWGILPPFIYWMSPVTTMFIITILLFVLAFAGDLYSMSEEMLENWKRQLATTSSSGWNRKVARKSLRMCRRIAIPVGDIGVIDKDIKTNYIDNMLNFTIDALVTAEDLLN</sequence>